<comment type="caution">
    <text evidence="2">The sequence shown here is derived from an EMBL/GenBank/DDBJ whole genome shotgun (WGS) entry which is preliminary data.</text>
</comment>
<evidence type="ECO:0000313" key="2">
    <source>
        <dbReference type="EMBL" id="MDK2122775.1"/>
    </source>
</evidence>
<name>A0ABT7DRT0_9NEIS</name>
<reference evidence="2" key="1">
    <citation type="submission" date="2023-03" db="EMBL/GenBank/DDBJ databases">
        <title>Chitinimonas shenzhenensis gen. nov., sp. nov., a novel member of family Burkholderiaceae isolated from activated sludge collected in Shen Zhen, China.</title>
        <authorList>
            <person name="Wang X."/>
        </authorList>
    </citation>
    <scope>NUCLEOTIDE SEQUENCE</scope>
    <source>
        <strain evidence="2">DQS-5</strain>
    </source>
</reference>
<gene>
    <name evidence="2" type="ORF">PZA18_01790</name>
</gene>
<sequence length="499" mass="53401">MNIRKPTAIAAALLLSLGLSAQAADLFSLSSQRFAEGQSAYPFTFNTEQAFALPIGGKLGMPLPGGRRMTAILDRIETHLNGDRTWIGHMEGMYSDYRVMITLGKGGVFGSVNTPHGLYTVSTSKNGFSSLDDQPANQRSEFISFHNDGRVPPRLPDIAHSVIEPVSNQFAENSTIDVMVLYTPDMASRYSPVDTLINDLIAKANQAYIDSQIGITVRLVYSSQVNYTVKNDNDAALDAVTDATDAAFANVASLRDQYGADLVSVLRPFDRSSQNSCGVGWVGGAGGQSISRYAPYGYSIVSYGNDVQGSRSYCSDYTLAHEMGHNMGSAHDRANSGSSGAFTYSYGYGISGTFGTIMSYISPKIGKFSNPAVTCNGNPCGISESDPTSSANNALSLNNTRAAVAAFKPTKVTGGGTGTTTTDSDRVFNWAQVTYAGFLSPVTSQSQNGFGYYYRFYGTTNTYLGTKDNRLYFFNGSTGQLTDLGDLSGWLTQAKNGGF</sequence>
<organism evidence="2 3">
    <name type="scientific">Parachitinimonas caeni</name>
    <dbReference type="NCBI Taxonomy" id="3031301"/>
    <lineage>
        <taxon>Bacteria</taxon>
        <taxon>Pseudomonadati</taxon>
        <taxon>Pseudomonadota</taxon>
        <taxon>Betaproteobacteria</taxon>
        <taxon>Neisseriales</taxon>
        <taxon>Chitinibacteraceae</taxon>
        <taxon>Parachitinimonas</taxon>
    </lineage>
</organism>
<dbReference type="Proteomes" id="UP001172778">
    <property type="component" value="Unassembled WGS sequence"/>
</dbReference>
<feature type="signal peptide" evidence="1">
    <location>
        <begin position="1"/>
        <end position="23"/>
    </location>
</feature>
<proteinExistence type="predicted"/>
<feature type="chain" id="PRO_5046508796" evidence="1">
    <location>
        <begin position="24"/>
        <end position="499"/>
    </location>
</feature>
<accession>A0ABT7DRT0</accession>
<dbReference type="InterPro" id="IPR024079">
    <property type="entry name" value="MetalloPept_cat_dom_sf"/>
</dbReference>
<protein>
    <submittedName>
        <fullName evidence="2">M12 family metallo-peptidase</fullName>
    </submittedName>
</protein>
<dbReference type="Pfam" id="PF13583">
    <property type="entry name" value="Reprolysin_4"/>
    <property type="match status" value="1"/>
</dbReference>
<dbReference type="Gene3D" id="3.40.390.10">
    <property type="entry name" value="Collagenase (Catalytic Domain)"/>
    <property type="match status" value="1"/>
</dbReference>
<dbReference type="EMBL" id="JARRAF010000002">
    <property type="protein sequence ID" value="MDK2122775.1"/>
    <property type="molecule type" value="Genomic_DNA"/>
</dbReference>
<dbReference type="RefSeq" id="WP_284099064.1">
    <property type="nucleotide sequence ID" value="NZ_JARRAF010000002.1"/>
</dbReference>
<evidence type="ECO:0000256" key="1">
    <source>
        <dbReference type="SAM" id="SignalP"/>
    </source>
</evidence>
<evidence type="ECO:0000313" key="3">
    <source>
        <dbReference type="Proteomes" id="UP001172778"/>
    </source>
</evidence>
<keyword evidence="1" id="KW-0732">Signal</keyword>
<dbReference type="SUPFAM" id="SSF55486">
    <property type="entry name" value="Metalloproteases ('zincins'), catalytic domain"/>
    <property type="match status" value="1"/>
</dbReference>
<keyword evidence="3" id="KW-1185">Reference proteome</keyword>